<keyword evidence="9" id="KW-1185">Reference proteome</keyword>
<dbReference type="GO" id="GO:0005886">
    <property type="term" value="C:plasma membrane"/>
    <property type="evidence" value="ECO:0007669"/>
    <property type="project" value="TreeGrafter"/>
</dbReference>
<dbReference type="PANTHER" id="PTHR33507">
    <property type="entry name" value="INNER MEMBRANE PROTEIN YBBJ"/>
    <property type="match status" value="1"/>
</dbReference>
<dbReference type="Gene3D" id="2.40.50.140">
    <property type="entry name" value="Nucleic acid-binding proteins"/>
    <property type="match status" value="1"/>
</dbReference>
<gene>
    <name evidence="8" type="ORF">Q4F26_04180</name>
</gene>
<name>A0AA43UCQ1_9LACT</name>
<dbReference type="InterPro" id="IPR012340">
    <property type="entry name" value="NA-bd_OB-fold"/>
</dbReference>
<evidence type="ECO:0000256" key="1">
    <source>
        <dbReference type="ARBA" id="ARBA00004141"/>
    </source>
</evidence>
<evidence type="ECO:0000259" key="6">
    <source>
        <dbReference type="Pfam" id="PF01957"/>
    </source>
</evidence>
<dbReference type="EMBL" id="JAUNQW010000014">
    <property type="protein sequence ID" value="MDO5457523.1"/>
    <property type="molecule type" value="Genomic_DNA"/>
</dbReference>
<organism evidence="8 9">
    <name type="scientific">Atopococcus tabaci</name>
    <dbReference type="NCBI Taxonomy" id="269774"/>
    <lineage>
        <taxon>Bacteria</taxon>
        <taxon>Bacillati</taxon>
        <taxon>Bacillota</taxon>
        <taxon>Bacilli</taxon>
        <taxon>Lactobacillales</taxon>
        <taxon>Carnobacteriaceae</taxon>
        <taxon>Atopococcus</taxon>
    </lineage>
</organism>
<dbReference type="Proteomes" id="UP001171751">
    <property type="component" value="Unassembled WGS sequence"/>
</dbReference>
<evidence type="ECO:0000313" key="8">
    <source>
        <dbReference type="EMBL" id="MDO5457523.1"/>
    </source>
</evidence>
<evidence type="ECO:0000313" key="9">
    <source>
        <dbReference type="Proteomes" id="UP001171751"/>
    </source>
</evidence>
<feature type="domain" description="NfeD-like C-terminal" evidence="6">
    <location>
        <begin position="153"/>
        <end position="209"/>
    </location>
</feature>
<evidence type="ECO:0000256" key="5">
    <source>
        <dbReference type="SAM" id="Phobius"/>
    </source>
</evidence>
<feature type="transmembrane region" description="Helical" evidence="5">
    <location>
        <begin position="70"/>
        <end position="89"/>
    </location>
</feature>
<sequence length="212" mass="23565">MDIFQSLLLALAFIGVLVALITRYVVPGLVITLIGFFTYFYIIGLDSWFPLFLFIIGLSLIVLEVFIPDFGILGIIGLSSFIGGLYMTAGDWTVVIQDISIALIVTFTLTFILIRAGLVTNRWNFLVLKEAKPDSKEKISKYSTLAKREQLEVGLEGVTITPLRPTGFAKFILENSEVVEIDVTSEIEALESGQRVKIERIQGNKIIVRSIS</sequence>
<reference evidence="8" key="1">
    <citation type="submission" date="2023-07" db="EMBL/GenBank/DDBJ databases">
        <title>Between Cages and Wild: Unraveling the Impact of Captivity on Animal Microbiomes and Antimicrobial Resistance.</title>
        <authorList>
            <person name="Schmartz G.P."/>
            <person name="Rehner J."/>
            <person name="Schuff M.J."/>
            <person name="Becker S.L."/>
            <person name="Kravczyk M."/>
            <person name="Gurevich A."/>
            <person name="Francke R."/>
            <person name="Mueller R."/>
            <person name="Keller V."/>
            <person name="Keller A."/>
        </authorList>
    </citation>
    <scope>NUCLEOTIDE SEQUENCE</scope>
    <source>
        <strain evidence="8">S39M_St_73</strain>
    </source>
</reference>
<keyword evidence="3 5" id="KW-1133">Transmembrane helix</keyword>
<comment type="subcellular location">
    <subcellularLocation>
        <location evidence="1">Membrane</location>
        <topology evidence="1">Multi-pass membrane protein</topology>
    </subcellularLocation>
</comment>
<feature type="domain" description="NfeD integral membrane" evidence="7">
    <location>
        <begin position="5"/>
        <end position="114"/>
    </location>
</feature>
<dbReference type="InterPro" id="IPR002810">
    <property type="entry name" value="NfeD-like_C"/>
</dbReference>
<keyword evidence="4 5" id="KW-0472">Membrane</keyword>
<keyword evidence="2 5" id="KW-0812">Transmembrane</keyword>
<feature type="transmembrane region" description="Helical" evidence="5">
    <location>
        <begin position="7"/>
        <end position="26"/>
    </location>
</feature>
<dbReference type="Pfam" id="PF24961">
    <property type="entry name" value="NfeD_membrane"/>
    <property type="match status" value="1"/>
</dbReference>
<dbReference type="PANTHER" id="PTHR33507:SF3">
    <property type="entry name" value="INNER MEMBRANE PROTEIN YBBJ"/>
    <property type="match status" value="1"/>
</dbReference>
<proteinExistence type="predicted"/>
<protein>
    <submittedName>
        <fullName evidence="8">NfeD family protein</fullName>
    </submittedName>
</protein>
<accession>A0AA43UCQ1</accession>
<evidence type="ECO:0000256" key="3">
    <source>
        <dbReference type="ARBA" id="ARBA00022989"/>
    </source>
</evidence>
<dbReference type="InterPro" id="IPR056739">
    <property type="entry name" value="NfeD_membrane"/>
</dbReference>
<evidence type="ECO:0000256" key="2">
    <source>
        <dbReference type="ARBA" id="ARBA00022692"/>
    </source>
</evidence>
<feature type="transmembrane region" description="Helical" evidence="5">
    <location>
        <begin position="38"/>
        <end position="63"/>
    </location>
</feature>
<dbReference type="Pfam" id="PF01957">
    <property type="entry name" value="NfeD"/>
    <property type="match status" value="1"/>
</dbReference>
<dbReference type="AlphaFoldDB" id="A0AA43UCQ1"/>
<dbReference type="InterPro" id="IPR052165">
    <property type="entry name" value="Membrane_assoc_protease"/>
</dbReference>
<feature type="transmembrane region" description="Helical" evidence="5">
    <location>
        <begin position="95"/>
        <end position="114"/>
    </location>
</feature>
<evidence type="ECO:0000259" key="7">
    <source>
        <dbReference type="Pfam" id="PF24961"/>
    </source>
</evidence>
<comment type="caution">
    <text evidence="8">The sequence shown here is derived from an EMBL/GenBank/DDBJ whole genome shotgun (WGS) entry which is preliminary data.</text>
</comment>
<evidence type="ECO:0000256" key="4">
    <source>
        <dbReference type="ARBA" id="ARBA00023136"/>
    </source>
</evidence>